<dbReference type="PANTHER" id="PTHR46082">
    <property type="entry name" value="ATP/GTP-BINDING PROTEIN-RELATED"/>
    <property type="match status" value="1"/>
</dbReference>
<gene>
    <name evidence="1" type="ORF">BDV23DRAFT_169693</name>
</gene>
<dbReference type="InterPro" id="IPR053137">
    <property type="entry name" value="NLR-like"/>
</dbReference>
<dbReference type="Pfam" id="PF13374">
    <property type="entry name" value="TPR_10"/>
    <property type="match status" value="2"/>
</dbReference>
<proteinExistence type="predicted"/>
<reference evidence="1" key="1">
    <citation type="submission" date="2019-04" db="EMBL/GenBank/DDBJ databases">
        <title>Friends and foes A comparative genomics studyof 23 Aspergillus species from section Flavi.</title>
        <authorList>
            <consortium name="DOE Joint Genome Institute"/>
            <person name="Kjaerbolling I."/>
            <person name="Vesth T."/>
            <person name="Frisvad J.C."/>
            <person name="Nybo J.L."/>
            <person name="Theobald S."/>
            <person name="Kildgaard S."/>
            <person name="Isbrandt T."/>
            <person name="Kuo A."/>
            <person name="Sato A."/>
            <person name="Lyhne E.K."/>
            <person name="Kogle M.E."/>
            <person name="Wiebenga A."/>
            <person name="Kun R.S."/>
            <person name="Lubbers R.J."/>
            <person name="Makela M.R."/>
            <person name="Barry K."/>
            <person name="Chovatia M."/>
            <person name="Clum A."/>
            <person name="Daum C."/>
            <person name="Haridas S."/>
            <person name="He G."/>
            <person name="LaButti K."/>
            <person name="Lipzen A."/>
            <person name="Mondo S."/>
            <person name="Riley R."/>
            <person name="Salamov A."/>
            <person name="Simmons B.A."/>
            <person name="Magnuson J.K."/>
            <person name="Henrissat B."/>
            <person name="Mortensen U.H."/>
            <person name="Larsen T.O."/>
            <person name="Devries R.P."/>
            <person name="Grigoriev I.V."/>
            <person name="Machida M."/>
            <person name="Baker S.E."/>
            <person name="Andersen M.R."/>
        </authorList>
    </citation>
    <scope>NUCLEOTIDE SEQUENCE [LARGE SCALE GENOMIC DNA]</scope>
    <source>
        <strain evidence="1">IBT 14317</strain>
    </source>
</reference>
<protein>
    <recommendedName>
        <fullName evidence="2">Tetratricopeptide repeat-domain-containing protein</fullName>
    </recommendedName>
</protein>
<evidence type="ECO:0000313" key="1">
    <source>
        <dbReference type="EMBL" id="KAE8394391.1"/>
    </source>
</evidence>
<accession>A0A5N7CJK3</accession>
<dbReference type="Pfam" id="PF13424">
    <property type="entry name" value="TPR_12"/>
    <property type="match status" value="1"/>
</dbReference>
<dbReference type="AlphaFoldDB" id="A0A5N7CJK3"/>
<dbReference type="OrthoDB" id="5986190at2759"/>
<sequence length="183" mass="20505">MKITQKENGLEHPSTLASMARLASAYRNQGRLNEAEKLNVQVMETRKTVLGAEHPHTLISMNNLASTYGNQGRWGEAEKLEGRWSEAEKLEAQVMETRKTVLGAEHPDTLTNMISLAYTWEAQGKLQDALTLLQICSELRSKVLGPDHPDIRSSSCALRDWMDKYSSLPNQNLQNSTLEVTPL</sequence>
<dbReference type="EMBL" id="ML735224">
    <property type="protein sequence ID" value="KAE8394391.1"/>
    <property type="molecule type" value="Genomic_DNA"/>
</dbReference>
<organism evidence="1">
    <name type="scientific">Petromyces alliaceus</name>
    <name type="common">Aspergillus alliaceus</name>
    <dbReference type="NCBI Taxonomy" id="209559"/>
    <lineage>
        <taxon>Eukaryota</taxon>
        <taxon>Fungi</taxon>
        <taxon>Dikarya</taxon>
        <taxon>Ascomycota</taxon>
        <taxon>Pezizomycotina</taxon>
        <taxon>Eurotiomycetes</taxon>
        <taxon>Eurotiomycetidae</taxon>
        <taxon>Eurotiales</taxon>
        <taxon>Aspergillaceae</taxon>
        <taxon>Aspergillus</taxon>
        <taxon>Aspergillus subgen. Circumdati</taxon>
    </lineage>
</organism>
<name>A0A5N7CJK3_PETAA</name>
<dbReference type="InterPro" id="IPR011990">
    <property type="entry name" value="TPR-like_helical_dom_sf"/>
</dbReference>
<dbReference type="Gene3D" id="1.25.40.10">
    <property type="entry name" value="Tetratricopeptide repeat domain"/>
    <property type="match status" value="1"/>
</dbReference>
<evidence type="ECO:0008006" key="2">
    <source>
        <dbReference type="Google" id="ProtNLM"/>
    </source>
</evidence>
<dbReference type="PANTHER" id="PTHR46082:SF11">
    <property type="entry name" value="AAA+ ATPASE DOMAIN-CONTAINING PROTEIN-RELATED"/>
    <property type="match status" value="1"/>
</dbReference>
<dbReference type="Proteomes" id="UP000326877">
    <property type="component" value="Unassembled WGS sequence"/>
</dbReference>
<dbReference type="SUPFAM" id="SSF48452">
    <property type="entry name" value="TPR-like"/>
    <property type="match status" value="1"/>
</dbReference>